<dbReference type="PROSITE" id="PS50231">
    <property type="entry name" value="RICIN_B_LECTIN"/>
    <property type="match status" value="1"/>
</dbReference>
<evidence type="ECO:0000259" key="4">
    <source>
        <dbReference type="Pfam" id="PF24883"/>
    </source>
</evidence>
<dbReference type="SUPFAM" id="SSF50978">
    <property type="entry name" value="WD40 repeat-like"/>
    <property type="match status" value="2"/>
</dbReference>
<dbReference type="InterPro" id="IPR036322">
    <property type="entry name" value="WD40_repeat_dom_sf"/>
</dbReference>
<dbReference type="InterPro" id="IPR019775">
    <property type="entry name" value="WD40_repeat_CS"/>
</dbReference>
<feature type="domain" description="Nephrocystin 3-like N-terminal" evidence="4">
    <location>
        <begin position="251"/>
        <end position="396"/>
    </location>
</feature>
<feature type="repeat" description="WD" evidence="3">
    <location>
        <begin position="994"/>
        <end position="1035"/>
    </location>
</feature>
<feature type="repeat" description="WD" evidence="3">
    <location>
        <begin position="952"/>
        <end position="993"/>
    </location>
</feature>
<keyword evidence="6" id="KW-1185">Reference proteome</keyword>
<keyword evidence="1 3" id="KW-0853">WD repeat</keyword>
<dbReference type="Gene3D" id="2.130.10.10">
    <property type="entry name" value="YVTN repeat-like/Quinoprotein amine dehydrogenase"/>
    <property type="match status" value="5"/>
</dbReference>
<dbReference type="InParanoid" id="A0A165P5L6"/>
<dbReference type="PROSITE" id="PS00678">
    <property type="entry name" value="WD_REPEATS_1"/>
    <property type="match status" value="1"/>
</dbReference>
<dbReference type="InterPro" id="IPR056884">
    <property type="entry name" value="NPHP3-like_N"/>
</dbReference>
<dbReference type="Gene3D" id="3.40.50.300">
    <property type="entry name" value="P-loop containing nucleotide triphosphate hydrolases"/>
    <property type="match status" value="1"/>
</dbReference>
<evidence type="ECO:0000256" key="3">
    <source>
        <dbReference type="PROSITE-ProRule" id="PRU00221"/>
    </source>
</evidence>
<dbReference type="InterPro" id="IPR059179">
    <property type="entry name" value="MLKL-like_MCAfunc"/>
</dbReference>
<reference evidence="5 6" key="1">
    <citation type="journal article" date="2016" name="Mol. Biol. Evol.">
        <title>Comparative Genomics of Early-Diverging Mushroom-Forming Fungi Provides Insights into the Origins of Lignocellulose Decay Capabilities.</title>
        <authorList>
            <person name="Nagy L.G."/>
            <person name="Riley R."/>
            <person name="Tritt A."/>
            <person name="Adam C."/>
            <person name="Daum C."/>
            <person name="Floudas D."/>
            <person name="Sun H."/>
            <person name="Yadav J.S."/>
            <person name="Pangilinan J."/>
            <person name="Larsson K.H."/>
            <person name="Matsuura K."/>
            <person name="Barry K."/>
            <person name="Labutti K."/>
            <person name="Kuo R."/>
            <person name="Ohm R.A."/>
            <person name="Bhattacharya S.S."/>
            <person name="Shirouzu T."/>
            <person name="Yoshinaga Y."/>
            <person name="Martin F.M."/>
            <person name="Grigoriev I.V."/>
            <person name="Hibbett D.S."/>
        </authorList>
    </citation>
    <scope>NUCLEOTIDE SEQUENCE [LARGE SCALE GENOMIC DNA]</scope>
    <source>
        <strain evidence="5 6">HHB14362 ss-1</strain>
    </source>
</reference>
<dbReference type="PANTHER" id="PTHR19848:SF8">
    <property type="entry name" value="F-BOX AND WD REPEAT DOMAIN CONTAINING 7"/>
    <property type="match status" value="1"/>
</dbReference>
<dbReference type="PROSITE" id="PS50294">
    <property type="entry name" value="WD_REPEATS_REGION"/>
    <property type="match status" value="7"/>
</dbReference>
<dbReference type="Proteomes" id="UP000076761">
    <property type="component" value="Unassembled WGS sequence"/>
</dbReference>
<feature type="repeat" description="WD" evidence="3">
    <location>
        <begin position="822"/>
        <end position="863"/>
    </location>
</feature>
<dbReference type="CDD" id="cd21037">
    <property type="entry name" value="MLKL_NTD"/>
    <property type="match status" value="1"/>
</dbReference>
<dbReference type="CDD" id="cd00200">
    <property type="entry name" value="WD40"/>
    <property type="match status" value="1"/>
</dbReference>
<dbReference type="Pfam" id="PF24883">
    <property type="entry name" value="NPHP3_N"/>
    <property type="match status" value="1"/>
</dbReference>
<accession>A0A165P5L6</accession>
<proteinExistence type="predicted"/>
<dbReference type="STRING" id="1314782.A0A165P5L6"/>
<dbReference type="PROSITE" id="PS50082">
    <property type="entry name" value="WD_REPEATS_2"/>
    <property type="match status" value="8"/>
</dbReference>
<feature type="repeat" description="WD" evidence="3">
    <location>
        <begin position="1110"/>
        <end position="1151"/>
    </location>
</feature>
<evidence type="ECO:0000256" key="2">
    <source>
        <dbReference type="ARBA" id="ARBA00022737"/>
    </source>
</evidence>
<dbReference type="PRINTS" id="PR00320">
    <property type="entry name" value="GPROTEINBRPT"/>
</dbReference>
<dbReference type="OrthoDB" id="3027122at2759"/>
<dbReference type="PANTHER" id="PTHR19848">
    <property type="entry name" value="WD40 REPEAT PROTEIN"/>
    <property type="match status" value="1"/>
</dbReference>
<organism evidence="5 6">
    <name type="scientific">Neolentinus lepideus HHB14362 ss-1</name>
    <dbReference type="NCBI Taxonomy" id="1314782"/>
    <lineage>
        <taxon>Eukaryota</taxon>
        <taxon>Fungi</taxon>
        <taxon>Dikarya</taxon>
        <taxon>Basidiomycota</taxon>
        <taxon>Agaricomycotina</taxon>
        <taxon>Agaricomycetes</taxon>
        <taxon>Gloeophyllales</taxon>
        <taxon>Gloeophyllaceae</taxon>
        <taxon>Neolentinus</taxon>
    </lineage>
</organism>
<dbReference type="InterPro" id="IPR020472">
    <property type="entry name" value="WD40_PAC1"/>
</dbReference>
<evidence type="ECO:0000313" key="5">
    <source>
        <dbReference type="EMBL" id="KZT20556.1"/>
    </source>
</evidence>
<dbReference type="EMBL" id="KV425618">
    <property type="protein sequence ID" value="KZT20556.1"/>
    <property type="molecule type" value="Genomic_DNA"/>
</dbReference>
<dbReference type="InterPro" id="IPR001680">
    <property type="entry name" value="WD40_rpt"/>
</dbReference>
<protein>
    <submittedName>
        <fullName evidence="5">WD40 repeat-like protein</fullName>
    </submittedName>
</protein>
<dbReference type="SMART" id="SM00320">
    <property type="entry name" value="WD40"/>
    <property type="match status" value="11"/>
</dbReference>
<keyword evidence="2" id="KW-0677">Repeat</keyword>
<evidence type="ECO:0000256" key="1">
    <source>
        <dbReference type="ARBA" id="ARBA00022574"/>
    </source>
</evidence>
<feature type="repeat" description="WD" evidence="3">
    <location>
        <begin position="1200"/>
        <end position="1234"/>
    </location>
</feature>
<gene>
    <name evidence="5" type="ORF">NEOLEDRAFT_1182413</name>
</gene>
<feature type="repeat" description="WD" evidence="3">
    <location>
        <begin position="1036"/>
        <end position="1077"/>
    </location>
</feature>
<evidence type="ECO:0000313" key="6">
    <source>
        <dbReference type="Proteomes" id="UP000076761"/>
    </source>
</evidence>
<name>A0A165P5L6_9AGAM</name>
<feature type="repeat" description="WD" evidence="3">
    <location>
        <begin position="911"/>
        <end position="952"/>
    </location>
</feature>
<dbReference type="InterPro" id="IPR027417">
    <property type="entry name" value="P-loop_NTPase"/>
</dbReference>
<dbReference type="InterPro" id="IPR015943">
    <property type="entry name" value="WD40/YVTN_repeat-like_dom_sf"/>
</dbReference>
<dbReference type="SUPFAM" id="SSF52540">
    <property type="entry name" value="P-loop containing nucleoside triphosphate hydrolases"/>
    <property type="match status" value="1"/>
</dbReference>
<dbReference type="Pfam" id="PF00400">
    <property type="entry name" value="WD40"/>
    <property type="match status" value="9"/>
</dbReference>
<feature type="repeat" description="WD" evidence="3">
    <location>
        <begin position="780"/>
        <end position="821"/>
    </location>
</feature>
<sequence>MFSKSRKNNLNGDNKLDVAVGALKRVLEVTKEASVVLPPLQAVVGSVLVVVDLAQKVKTNSENIASLTVYMSKLNDMLQNAIPKPCPEPVMQRVDRLQRSLEKIADDARKAGNQKWYTKGTSVDNNSDSVSDCLRAITWSINDFIVGGIMAIELAVDNVRLDMQQVREDIKWAAAKVDVVRDHVDNLSNAIKMGADSIPVPFHVPGARHDQDGSRRICEENTRVDTLNAIRQWIQFEEHNTSDSGPGLLDRQRVFWISGVAGSGKSTVAQTMAQWCHSQGVLGASFFCSRDVAERSNVKRIFPTIAYQLGAQHMDFKAEVGNVLRADPDVQTTLPSFQLQHLIVDPLPSIKNDRSLVVIIDALDECNDEESTSAIINALSLHVSRLTPLKFLITSRPVQNITGGFRVTGLINYTQHVILHEIQSTRDDIQIYLTRALRQTGDLYNLAVTWPSQMDIDTLVEKSHDLFIFAATAVKFISDRHTSDPIRQLQSLLHAEFPVRLSSAFRDLDRLYLQVLQTAFPEFEFPHNMAANSRLRLILGTLVMSRDQFTPKALEALLELDAGSVRSSLTQIQSLIVLPSSETEVIKIIHPSIHDFLIDKNRCIDSHFFVNAKIHHTVMALRCLQTLRLMLREDICRINDYSKLNTEVHWAYHVQHAEIHEELLKMLEGFAFAYMHKWLEALSIIGAVGDAIEALTSARRALLKHPLPKSSAPELFYDCHRIVQQFFSGISASCFQIYVGIVSFCPTRIRFRDVYQPQVRQTPIVLTGLRSSWSPCLGIVEGQHGIVNVVAFAPNGKYIASGSEHKTVRLWDAQTGVHLNTLHGHSGEVNAVIFSPDGRHLLSASDDKSIIIWNPVTGQLLLKLTTDMAITKAAYSSQLKCIACIGKTSHCDILMWEVGDTNQPLTSSTFTTTHQAPLSAIAFSRAGSFLFSGSEDHSCMVWEAVNRTCLHTFRHSSAVHSIETSLDDEIVACGCADGSIVLWRLEEGTQLRVLAGHTDRSTCLSFSPDGETLASGSADFTIRLWQVASGSCIGILHGHSERVFGLQYSPDASRLCSCGADDTIRIWDTEDAEGYKLLVNAIDSVKPSRRTKAPLTRLLKGAAPKPKSDLGHHSKVIRAVTFSPNGDLIATGSWDYTVRLWQTSTGECVRCLEGHTHLVATLSFSATGKRLASGGNGWSDDEDKTVRAWDVNNGVCLATLTGHTKGIWQVAFRHDEEQLISCSHDGSIRRWNLNPFSTEILYQGVEHIFCMAMSSDDSLVIFGASMVPYGKERFHHFMGLLDARSKTLLWKVYPDQGRFHSLSFSSDGTRAISGTNRHIVALWDTSFRAVSSHSSDQKLLQQIQTDAPIDDVAFSGDETYILANSSYHIIPDECLPRSITHQVVPSPTLYLDRGWIWCASPSRRRLCWIPTDFRPVESRPMIFKGRVAFLGYIVAFGTQHGSLVVADFSGFMKQ</sequence>